<dbReference type="OrthoDB" id="5106486at2759"/>
<reference evidence="3" key="1">
    <citation type="submission" date="2022-07" db="EMBL/GenBank/DDBJ databases">
        <title>The genome of Lyophyllum shimeji provides insight into the initial evolution of ectomycorrhizal fungal genome.</title>
        <authorList>
            <person name="Kobayashi Y."/>
            <person name="Shibata T."/>
            <person name="Hirakawa H."/>
            <person name="Shigenobu S."/>
            <person name="Nishiyama T."/>
            <person name="Yamada A."/>
            <person name="Hasebe M."/>
            <person name="Kawaguchi M."/>
        </authorList>
    </citation>
    <scope>NUCLEOTIDE SEQUENCE</scope>
    <source>
        <strain evidence="3">AT787</strain>
    </source>
</reference>
<comment type="caution">
    <text evidence="3">The sequence shown here is derived from an EMBL/GenBank/DDBJ whole genome shotgun (WGS) entry which is preliminary data.</text>
</comment>
<proteinExistence type="predicted"/>
<feature type="domain" description="Nephrocystin 3-like N-terminal" evidence="2">
    <location>
        <begin position="83"/>
        <end position="156"/>
    </location>
</feature>
<dbReference type="Pfam" id="PF24883">
    <property type="entry name" value="NPHP3_N"/>
    <property type="match status" value="1"/>
</dbReference>
<keyword evidence="1" id="KW-0677">Repeat</keyword>
<sequence>MDFNKANDTSPGGRTFNDIAGEQNTYNIGGNLSIGAHELGTLHVVPHALTCLTNSGTFPLLDAASLGAAFNSRQRAPPANPGTREEVLEAITGRTDEETMSTTVFWLHGPAGAGKSAIARTLADACAERKILAASFFFWRGRPGRDSIDRLFTTIA</sequence>
<accession>A0A9P3PTE7</accession>
<name>A0A9P3PTE7_LYOSH</name>
<evidence type="ECO:0000313" key="4">
    <source>
        <dbReference type="Proteomes" id="UP001063166"/>
    </source>
</evidence>
<dbReference type="AlphaFoldDB" id="A0A9P3PTE7"/>
<gene>
    <name evidence="3" type="ORF">LshimejAT787_1105170</name>
</gene>
<protein>
    <submittedName>
        <fullName evidence="3">NACHT domain containing protein</fullName>
    </submittedName>
</protein>
<dbReference type="Proteomes" id="UP001063166">
    <property type="component" value="Unassembled WGS sequence"/>
</dbReference>
<keyword evidence="4" id="KW-1185">Reference proteome</keyword>
<evidence type="ECO:0000256" key="1">
    <source>
        <dbReference type="ARBA" id="ARBA00022737"/>
    </source>
</evidence>
<organism evidence="3 4">
    <name type="scientific">Lyophyllum shimeji</name>
    <name type="common">Hon-shimeji</name>
    <name type="synonym">Tricholoma shimeji</name>
    <dbReference type="NCBI Taxonomy" id="47721"/>
    <lineage>
        <taxon>Eukaryota</taxon>
        <taxon>Fungi</taxon>
        <taxon>Dikarya</taxon>
        <taxon>Basidiomycota</taxon>
        <taxon>Agaricomycotina</taxon>
        <taxon>Agaricomycetes</taxon>
        <taxon>Agaricomycetidae</taxon>
        <taxon>Agaricales</taxon>
        <taxon>Tricholomatineae</taxon>
        <taxon>Lyophyllaceae</taxon>
        <taxon>Lyophyllum</taxon>
    </lineage>
</organism>
<evidence type="ECO:0000313" key="3">
    <source>
        <dbReference type="EMBL" id="GLB42502.1"/>
    </source>
</evidence>
<evidence type="ECO:0000259" key="2">
    <source>
        <dbReference type="Pfam" id="PF24883"/>
    </source>
</evidence>
<dbReference type="InterPro" id="IPR056884">
    <property type="entry name" value="NPHP3-like_N"/>
</dbReference>
<dbReference type="EMBL" id="BRPK01000011">
    <property type="protein sequence ID" value="GLB42502.1"/>
    <property type="molecule type" value="Genomic_DNA"/>
</dbReference>
<dbReference type="InterPro" id="IPR027417">
    <property type="entry name" value="P-loop_NTPase"/>
</dbReference>
<dbReference type="SUPFAM" id="SSF52540">
    <property type="entry name" value="P-loop containing nucleoside triphosphate hydrolases"/>
    <property type="match status" value="1"/>
</dbReference>
<dbReference type="Gene3D" id="3.40.50.300">
    <property type="entry name" value="P-loop containing nucleotide triphosphate hydrolases"/>
    <property type="match status" value="1"/>
</dbReference>